<evidence type="ECO:0000256" key="1">
    <source>
        <dbReference type="SAM" id="SignalP"/>
    </source>
</evidence>
<dbReference type="RefSeq" id="WP_087506450.1">
    <property type="nucleotide sequence ID" value="NZ_BMDX01000011.1"/>
</dbReference>
<dbReference type="Proteomes" id="UP000619743">
    <property type="component" value="Unassembled WGS sequence"/>
</dbReference>
<keyword evidence="3" id="KW-1185">Reference proteome</keyword>
<proteinExistence type="predicted"/>
<comment type="caution">
    <text evidence="2">The sequence shown here is derived from an EMBL/GenBank/DDBJ whole genome shotgun (WGS) entry which is preliminary data.</text>
</comment>
<dbReference type="EMBL" id="BMDX01000011">
    <property type="protein sequence ID" value="GGA80498.1"/>
    <property type="molecule type" value="Genomic_DNA"/>
</dbReference>
<gene>
    <name evidence="2" type="ORF">GCM10011369_23030</name>
</gene>
<sequence length="73" mass="7682">MKRIQIALISGLTLATSVVAPAASADELTGVVSEVAMDVAEQVAADIRESSVRQLEQVWANLQSVIVDTAKSE</sequence>
<feature type="chain" id="PRO_5035262402" evidence="1">
    <location>
        <begin position="23"/>
        <end position="73"/>
    </location>
</feature>
<reference evidence="3" key="1">
    <citation type="journal article" date="2019" name="Int. J. Syst. Evol. Microbiol.">
        <title>The Global Catalogue of Microorganisms (GCM) 10K type strain sequencing project: providing services to taxonomists for standard genome sequencing and annotation.</title>
        <authorList>
            <consortium name="The Broad Institute Genomics Platform"/>
            <consortium name="The Broad Institute Genome Sequencing Center for Infectious Disease"/>
            <person name="Wu L."/>
            <person name="Ma J."/>
        </authorList>
    </citation>
    <scope>NUCLEOTIDE SEQUENCE [LARGE SCALE GENOMIC DNA]</scope>
    <source>
        <strain evidence="3">CGMCC 1.10130</strain>
    </source>
</reference>
<accession>A0A8J2U5W9</accession>
<evidence type="ECO:0000313" key="2">
    <source>
        <dbReference type="EMBL" id="GGA80498.1"/>
    </source>
</evidence>
<dbReference type="AlphaFoldDB" id="A0A8J2U5W9"/>
<keyword evidence="1" id="KW-0732">Signal</keyword>
<name>A0A8J2U5W9_9GAMM</name>
<protein>
    <submittedName>
        <fullName evidence="2">Uncharacterized protein</fullName>
    </submittedName>
</protein>
<feature type="signal peptide" evidence="1">
    <location>
        <begin position="1"/>
        <end position="22"/>
    </location>
</feature>
<organism evidence="2 3">
    <name type="scientific">Neiella marina</name>
    <dbReference type="NCBI Taxonomy" id="508461"/>
    <lineage>
        <taxon>Bacteria</taxon>
        <taxon>Pseudomonadati</taxon>
        <taxon>Pseudomonadota</taxon>
        <taxon>Gammaproteobacteria</taxon>
        <taxon>Alteromonadales</taxon>
        <taxon>Echinimonadaceae</taxon>
        <taxon>Neiella</taxon>
    </lineage>
</organism>
<evidence type="ECO:0000313" key="3">
    <source>
        <dbReference type="Proteomes" id="UP000619743"/>
    </source>
</evidence>